<organism evidence="5 6">
    <name type="scientific">Sphaerotilus montanus</name>
    <dbReference type="NCBI Taxonomy" id="522889"/>
    <lineage>
        <taxon>Bacteria</taxon>
        <taxon>Pseudomonadati</taxon>
        <taxon>Pseudomonadota</taxon>
        <taxon>Betaproteobacteria</taxon>
        <taxon>Burkholderiales</taxon>
        <taxon>Sphaerotilaceae</taxon>
        <taxon>Sphaerotilus</taxon>
    </lineage>
</organism>
<dbReference type="GO" id="GO:0043565">
    <property type="term" value="F:sequence-specific DNA binding"/>
    <property type="evidence" value="ECO:0007669"/>
    <property type="project" value="InterPro"/>
</dbReference>
<evidence type="ECO:0000256" key="2">
    <source>
        <dbReference type="ARBA" id="ARBA00023125"/>
    </source>
</evidence>
<dbReference type="InterPro" id="IPR020449">
    <property type="entry name" value="Tscrpt_reg_AraC-type_HTH"/>
</dbReference>
<dbReference type="SUPFAM" id="SSF46689">
    <property type="entry name" value="Homeodomain-like"/>
    <property type="match status" value="1"/>
</dbReference>
<dbReference type="Pfam" id="PF12833">
    <property type="entry name" value="HTH_18"/>
    <property type="match status" value="1"/>
</dbReference>
<dbReference type="InterPro" id="IPR018060">
    <property type="entry name" value="HTH_AraC"/>
</dbReference>
<accession>A0A7Y9R3J8</accession>
<dbReference type="RefSeq" id="WP_179635571.1">
    <property type="nucleotide sequence ID" value="NZ_CAXYYM010000041.1"/>
</dbReference>
<evidence type="ECO:0000313" key="5">
    <source>
        <dbReference type="EMBL" id="NYG35004.1"/>
    </source>
</evidence>
<gene>
    <name evidence="5" type="ORF">BDD16_003990</name>
</gene>
<dbReference type="InterPro" id="IPR009057">
    <property type="entry name" value="Homeodomain-like_sf"/>
</dbReference>
<dbReference type="PRINTS" id="PR00032">
    <property type="entry name" value="HTHARAC"/>
</dbReference>
<dbReference type="EMBL" id="JACCFH010000001">
    <property type="protein sequence ID" value="NYG35004.1"/>
    <property type="molecule type" value="Genomic_DNA"/>
</dbReference>
<comment type="caution">
    <text evidence="5">The sequence shown here is derived from an EMBL/GenBank/DDBJ whole genome shotgun (WGS) entry which is preliminary data.</text>
</comment>
<dbReference type="Proteomes" id="UP000518288">
    <property type="component" value="Unassembled WGS sequence"/>
</dbReference>
<keyword evidence="2 5" id="KW-0238">DNA-binding</keyword>
<keyword evidence="1" id="KW-0805">Transcription regulation</keyword>
<dbReference type="GO" id="GO:0003700">
    <property type="term" value="F:DNA-binding transcription factor activity"/>
    <property type="evidence" value="ECO:0007669"/>
    <property type="project" value="InterPro"/>
</dbReference>
<dbReference type="AlphaFoldDB" id="A0A7Y9R3J8"/>
<feature type="domain" description="HTH araC/xylS-type" evidence="4">
    <location>
        <begin position="220"/>
        <end position="321"/>
    </location>
</feature>
<proteinExistence type="predicted"/>
<dbReference type="InterPro" id="IPR018062">
    <property type="entry name" value="HTH_AraC-typ_CS"/>
</dbReference>
<dbReference type="InterPro" id="IPR035418">
    <property type="entry name" value="AraC-bd_2"/>
</dbReference>
<reference evidence="5 6" key="1">
    <citation type="submission" date="2020-07" db="EMBL/GenBank/DDBJ databases">
        <title>Genomic Encyclopedia of Archaeal and Bacterial Type Strains, Phase II (KMG-II): from individual species to whole genera.</title>
        <authorList>
            <person name="Goeker M."/>
        </authorList>
    </citation>
    <scope>NUCLEOTIDE SEQUENCE [LARGE SCALE GENOMIC DNA]</scope>
    <source>
        <strain evidence="5 6">DSM 21226</strain>
    </source>
</reference>
<evidence type="ECO:0000313" key="6">
    <source>
        <dbReference type="Proteomes" id="UP000518288"/>
    </source>
</evidence>
<dbReference type="SMART" id="SM00342">
    <property type="entry name" value="HTH_ARAC"/>
    <property type="match status" value="1"/>
</dbReference>
<dbReference type="PROSITE" id="PS01124">
    <property type="entry name" value="HTH_ARAC_FAMILY_2"/>
    <property type="match status" value="1"/>
</dbReference>
<dbReference type="PROSITE" id="PS00041">
    <property type="entry name" value="HTH_ARAC_FAMILY_1"/>
    <property type="match status" value="1"/>
</dbReference>
<protein>
    <submittedName>
        <fullName evidence="5">AraC-like DNA-binding protein</fullName>
    </submittedName>
</protein>
<keyword evidence="6" id="KW-1185">Reference proteome</keyword>
<dbReference type="PANTHER" id="PTHR46796">
    <property type="entry name" value="HTH-TYPE TRANSCRIPTIONAL ACTIVATOR RHAS-RELATED"/>
    <property type="match status" value="1"/>
</dbReference>
<dbReference type="Pfam" id="PF14525">
    <property type="entry name" value="AraC_binding_2"/>
    <property type="match status" value="1"/>
</dbReference>
<dbReference type="Gene3D" id="1.10.10.60">
    <property type="entry name" value="Homeodomain-like"/>
    <property type="match status" value="1"/>
</dbReference>
<dbReference type="InterPro" id="IPR050204">
    <property type="entry name" value="AraC_XylS_family_regulators"/>
</dbReference>
<keyword evidence="3" id="KW-0804">Transcription</keyword>
<evidence type="ECO:0000256" key="3">
    <source>
        <dbReference type="ARBA" id="ARBA00023163"/>
    </source>
</evidence>
<evidence type="ECO:0000256" key="1">
    <source>
        <dbReference type="ARBA" id="ARBA00023015"/>
    </source>
</evidence>
<evidence type="ECO:0000259" key="4">
    <source>
        <dbReference type="PROSITE" id="PS01124"/>
    </source>
</evidence>
<name>A0A7Y9R3J8_9BURK</name>
<dbReference type="PANTHER" id="PTHR46796:SF6">
    <property type="entry name" value="ARAC SUBFAMILY"/>
    <property type="match status" value="1"/>
</dbReference>
<sequence>MNAPILQRCSIDTATINPDRRARYWEDQCRDAMFSFRCSPHADEGLRARQTCLDIGPLRIALTCANEHVIERTPDLVRAFPRESMFVNLILTGEAFVYQRGHCAKMHAGEMLVYDARHPYLFGGARDFALLHIDIPAQLFQTQLARIDTTQPIHVAATHSTHLLYQRTLIRLLLNLLNGPERAEWPAAVLTQQVCDLLGSLLGPVEGRGAMSALSAGHLLAAKQYIEEHYADEGLDAEQIAVTVGVSARHLRRLFAAQELSVGDFVLACRLDHAHHMLTDPRERPGTVAEVAYRCGFASHAHFSRVFKQRFGLTPTEVPSTSRH</sequence>